<keyword evidence="1" id="KW-0472">Membrane</keyword>
<reference evidence="2 3" key="1">
    <citation type="journal article" date="2021" name="BMC Genomics">
        <title>Telomere-to-telomere genome assembly of asparaginase-producing Trichoderma simmonsii.</title>
        <authorList>
            <person name="Chung D."/>
            <person name="Kwon Y.M."/>
            <person name="Yang Y."/>
        </authorList>
    </citation>
    <scope>NUCLEOTIDE SEQUENCE [LARGE SCALE GENOMIC DNA]</scope>
    <source>
        <strain evidence="2 3">GH-Sj1</strain>
    </source>
</reference>
<protein>
    <submittedName>
        <fullName evidence="2">Uncharacterized protein</fullName>
    </submittedName>
</protein>
<sequence>MLPKVQVPAAPAISSSYQSSSRHVSASVPTAEHGTADSDWLAGAPKILLAHWQVSPLIPGEVTSFFLPIALSPTILLLLSLLSADRIIRLFRLRPPRIFFLRPRRLALCSASFPVPLPPARRAGIEARDGA</sequence>
<keyword evidence="1" id="KW-0812">Transmembrane</keyword>
<organism evidence="2 3">
    <name type="scientific">Trichoderma simmonsii</name>
    <dbReference type="NCBI Taxonomy" id="1491479"/>
    <lineage>
        <taxon>Eukaryota</taxon>
        <taxon>Fungi</taxon>
        <taxon>Dikarya</taxon>
        <taxon>Ascomycota</taxon>
        <taxon>Pezizomycotina</taxon>
        <taxon>Sordariomycetes</taxon>
        <taxon>Hypocreomycetidae</taxon>
        <taxon>Hypocreales</taxon>
        <taxon>Hypocreaceae</taxon>
        <taxon>Trichoderma</taxon>
    </lineage>
</organism>
<keyword evidence="3" id="KW-1185">Reference proteome</keyword>
<keyword evidence="1" id="KW-1133">Transmembrane helix</keyword>
<feature type="transmembrane region" description="Helical" evidence="1">
    <location>
        <begin position="65"/>
        <end position="84"/>
    </location>
</feature>
<dbReference type="AlphaFoldDB" id="A0A8G0PDM7"/>
<dbReference type="Proteomes" id="UP000826661">
    <property type="component" value="Chromosome II"/>
</dbReference>
<accession>A0A8G0PDM7</accession>
<name>A0A8G0PDM7_9HYPO</name>
<evidence type="ECO:0000256" key="1">
    <source>
        <dbReference type="SAM" id="Phobius"/>
    </source>
</evidence>
<dbReference type="EMBL" id="CP075865">
    <property type="protein sequence ID" value="QYS96662.1"/>
    <property type="molecule type" value="Genomic_DNA"/>
</dbReference>
<evidence type="ECO:0000313" key="3">
    <source>
        <dbReference type="Proteomes" id="UP000826661"/>
    </source>
</evidence>
<gene>
    <name evidence="2" type="ORF">H0G86_003901</name>
</gene>
<proteinExistence type="predicted"/>
<evidence type="ECO:0000313" key="2">
    <source>
        <dbReference type="EMBL" id="QYS96662.1"/>
    </source>
</evidence>